<reference evidence="2" key="1">
    <citation type="submission" date="2022-07" db="EMBL/GenBank/DDBJ databases">
        <title>Evaluation of T. orientalis genome assembly methods using nanopore sequencing and analysis of variation between genomes.</title>
        <authorList>
            <person name="Yam J."/>
            <person name="Micallef M.L."/>
            <person name="Liu M."/>
            <person name="Djordjevic S.P."/>
            <person name="Bogema D.R."/>
            <person name="Jenkins C."/>
        </authorList>
    </citation>
    <scope>NUCLEOTIDE SEQUENCE</scope>
    <source>
        <strain evidence="2">Goon Nure</strain>
    </source>
</reference>
<feature type="region of interest" description="Disordered" evidence="1">
    <location>
        <begin position="474"/>
        <end position="493"/>
    </location>
</feature>
<organism evidence="2 3">
    <name type="scientific">Theileria orientalis</name>
    <dbReference type="NCBI Taxonomy" id="68886"/>
    <lineage>
        <taxon>Eukaryota</taxon>
        <taxon>Sar</taxon>
        <taxon>Alveolata</taxon>
        <taxon>Apicomplexa</taxon>
        <taxon>Aconoidasida</taxon>
        <taxon>Piroplasmida</taxon>
        <taxon>Theileriidae</taxon>
        <taxon>Theileria</taxon>
    </lineage>
</organism>
<gene>
    <name evidence="2" type="ORF">MACK_004070</name>
</gene>
<evidence type="ECO:0000256" key="1">
    <source>
        <dbReference type="SAM" id="MobiDB-lite"/>
    </source>
</evidence>
<sequence>MQVIKPIGAILIHSAYINSEGSGYHRCRNIDNNNGNYGNFKGFPRTNSFAHDTSVIESDLPSIIAAKFETPLLSREDKLKHLLSSQPKHQYTDSLALETSTTNTTSATVRSDIGYIDEFNRKMQLKKGLVGNMGDDICNGNEYRGGGYVEMNNFKDLELGKIRSHEMRNRRIFKSKNLNFEEKYGMESQDGSSSAYHREYWTSQAHDARASNKLNYRKRKKRSYEPIEVRLSLRIQEADLLNKCKFFKKKALKGYPLNFIIRVDGNPDEFMLAAEGILNKARMFLSDACTASGNLSKSNTTISLHFKPLNSPEEDDLKEYPSSSVKQKSSSYLSHLDTEELSEAYNMGDYNYESAITDSMGKSMVVPVAKAKRGIDVASIFGNSTESADPGSGSGLEKPLAAVDSSRITEVLGTTVQVSQEKTSRFMTLNKKKESRWIVKHSKDESSSFVSTSSSSSTSVTRVANPSSVTIASTSTINQDASRATASASTMAPGPSITDLNSQGLANKAVSNTQTSSKWKVLYKRDNLN</sequence>
<feature type="compositionally biased region" description="Low complexity" evidence="1">
    <location>
        <begin position="481"/>
        <end position="492"/>
    </location>
</feature>
<accession>A0A976SK23</accession>
<protein>
    <submittedName>
        <fullName evidence="2">Uncharacterized protein</fullName>
    </submittedName>
</protein>
<evidence type="ECO:0000313" key="2">
    <source>
        <dbReference type="EMBL" id="UVC50195.1"/>
    </source>
</evidence>
<dbReference type="EMBL" id="CP056072">
    <property type="protein sequence ID" value="UVC50195.1"/>
    <property type="molecule type" value="Genomic_DNA"/>
</dbReference>
<proteinExistence type="predicted"/>
<name>A0A976SK23_THEOR</name>
<evidence type="ECO:0000313" key="3">
    <source>
        <dbReference type="Proteomes" id="UP000244811"/>
    </source>
</evidence>
<dbReference type="Proteomes" id="UP000244811">
    <property type="component" value="Chromosome 4"/>
</dbReference>
<dbReference type="AlphaFoldDB" id="A0A976SK23"/>